<dbReference type="GO" id="GO:0015031">
    <property type="term" value="P:protein transport"/>
    <property type="evidence" value="ECO:0007669"/>
    <property type="project" value="UniProtKB-KW"/>
</dbReference>
<evidence type="ECO:0000256" key="5">
    <source>
        <dbReference type="ARBA" id="ARBA00022927"/>
    </source>
</evidence>
<comment type="similarity">
    <text evidence="1">Belongs to the ATG10 family.</text>
</comment>
<organism evidence="8 9">
    <name type="scientific">Thyridium curvatum</name>
    <dbReference type="NCBI Taxonomy" id="1093900"/>
    <lineage>
        <taxon>Eukaryota</taxon>
        <taxon>Fungi</taxon>
        <taxon>Dikarya</taxon>
        <taxon>Ascomycota</taxon>
        <taxon>Pezizomycotina</taxon>
        <taxon>Sordariomycetes</taxon>
        <taxon>Sordariomycetidae</taxon>
        <taxon>Thyridiales</taxon>
        <taxon>Thyridiaceae</taxon>
        <taxon>Thyridium</taxon>
    </lineage>
</organism>
<gene>
    <name evidence="8" type="ORF">E0L32_001034</name>
</gene>
<dbReference type="InParanoid" id="A0A507AWV1"/>
<dbReference type="OrthoDB" id="4089664at2759"/>
<name>A0A507AWV1_9PEZI</name>
<evidence type="ECO:0000256" key="1">
    <source>
        <dbReference type="ARBA" id="ARBA00005696"/>
    </source>
</evidence>
<dbReference type="GO" id="GO:0032446">
    <property type="term" value="P:protein modification by small protein conjugation"/>
    <property type="evidence" value="ECO:0007669"/>
    <property type="project" value="TreeGrafter"/>
</dbReference>
<dbReference type="GO" id="GO:0061651">
    <property type="term" value="F:Atg12 conjugating enzyme activity"/>
    <property type="evidence" value="ECO:0007669"/>
    <property type="project" value="TreeGrafter"/>
</dbReference>
<dbReference type="STRING" id="1093900.A0A507AWV1"/>
<dbReference type="PANTHER" id="PTHR14957:SF1">
    <property type="entry name" value="UBIQUITIN-LIKE-CONJUGATING ENZYME ATG10"/>
    <property type="match status" value="1"/>
</dbReference>
<dbReference type="RefSeq" id="XP_030992927.1">
    <property type="nucleotide sequence ID" value="XM_031132996.1"/>
</dbReference>
<keyword evidence="4" id="KW-0833">Ubl conjugation pathway</keyword>
<dbReference type="GO" id="GO:0000422">
    <property type="term" value="P:autophagy of mitochondrion"/>
    <property type="evidence" value="ECO:0007669"/>
    <property type="project" value="TreeGrafter"/>
</dbReference>
<dbReference type="PANTHER" id="PTHR14957">
    <property type="entry name" value="UBIQUITIN-LIKE-CONJUGATING ENZYME ATG10"/>
    <property type="match status" value="1"/>
</dbReference>
<comment type="caution">
    <text evidence="8">The sequence shown here is derived from an EMBL/GenBank/DDBJ whole genome shotgun (WGS) entry which is preliminary data.</text>
</comment>
<evidence type="ECO:0000256" key="4">
    <source>
        <dbReference type="ARBA" id="ARBA00022786"/>
    </source>
</evidence>
<reference evidence="8 9" key="1">
    <citation type="submission" date="2019-06" db="EMBL/GenBank/DDBJ databases">
        <title>Draft genome sequence of the filamentous fungus Phialemoniopsis curvata isolated from diesel fuel.</title>
        <authorList>
            <person name="Varaljay V.A."/>
            <person name="Lyon W.J."/>
            <person name="Crouch A.L."/>
            <person name="Drake C.E."/>
            <person name="Hollomon J.M."/>
            <person name="Nadeau L.J."/>
            <person name="Nunn H.S."/>
            <person name="Stevenson B.S."/>
            <person name="Bojanowski C.L."/>
            <person name="Crookes-Goodson W.J."/>
        </authorList>
    </citation>
    <scope>NUCLEOTIDE SEQUENCE [LARGE SCALE GENOMIC DNA]</scope>
    <source>
        <strain evidence="8 9">D216</strain>
    </source>
</reference>
<evidence type="ECO:0000256" key="7">
    <source>
        <dbReference type="ARBA" id="ARBA00029833"/>
    </source>
</evidence>
<keyword evidence="3" id="KW-0808">Transferase</keyword>
<keyword evidence="6" id="KW-0072">Autophagy</keyword>
<proteinExistence type="inferred from homology"/>
<protein>
    <recommendedName>
        <fullName evidence="2">Ubiquitin-like-conjugating enzyme ATG10</fullName>
    </recommendedName>
    <alternativeName>
        <fullName evidence="7">Autophagy-related protein 10</fullName>
    </alternativeName>
</protein>
<dbReference type="Proteomes" id="UP000319257">
    <property type="component" value="Unassembled WGS sequence"/>
</dbReference>
<dbReference type="AlphaFoldDB" id="A0A507AWV1"/>
<dbReference type="Gene3D" id="3.30.1460.50">
    <property type="match status" value="1"/>
</dbReference>
<keyword evidence="5" id="KW-0653">Protein transport</keyword>
<keyword evidence="5" id="KW-0813">Transport</keyword>
<keyword evidence="9" id="KW-1185">Reference proteome</keyword>
<sequence>MTSDSGISGDIKDYPFLTKEEFAEACHHLDRRYTQATLGPVRRLWRLSTCTALDTTFVFDDAAYTTYVQITRPLEEQPDLDLSADLGSFSFASETDQADQMVMGDQDMVEAEDMDEAALVKKPRQVHTSGHVTYEIHLHPTYRAPCLWFSLHGLPVDEVAFSIDTVYRRLVPDQFKDVLRSAGGIGGISADHHPVTGVPCFFVHPCVLGEAMQSFRCTRENYLMIWLGFVGPTVGLWVPKEMAIG</sequence>
<dbReference type="GO" id="GO:0000045">
    <property type="term" value="P:autophagosome assembly"/>
    <property type="evidence" value="ECO:0007669"/>
    <property type="project" value="TreeGrafter"/>
</dbReference>
<evidence type="ECO:0000256" key="6">
    <source>
        <dbReference type="ARBA" id="ARBA00023006"/>
    </source>
</evidence>
<dbReference type="InterPro" id="IPR007135">
    <property type="entry name" value="Atg3/Atg10"/>
</dbReference>
<dbReference type="Pfam" id="PF03987">
    <property type="entry name" value="Autophagy_act_C"/>
    <property type="match status" value="1"/>
</dbReference>
<accession>A0A507AWV1</accession>
<evidence type="ECO:0000256" key="3">
    <source>
        <dbReference type="ARBA" id="ARBA00022679"/>
    </source>
</evidence>
<evidence type="ECO:0000256" key="2">
    <source>
        <dbReference type="ARBA" id="ARBA00021099"/>
    </source>
</evidence>
<evidence type="ECO:0000313" key="9">
    <source>
        <dbReference type="Proteomes" id="UP000319257"/>
    </source>
</evidence>
<evidence type="ECO:0000313" key="8">
    <source>
        <dbReference type="EMBL" id="TPX11216.1"/>
    </source>
</evidence>
<dbReference type="GO" id="GO:0005829">
    <property type="term" value="C:cytosol"/>
    <property type="evidence" value="ECO:0007669"/>
    <property type="project" value="TreeGrafter"/>
</dbReference>
<dbReference type="EMBL" id="SKBQ01000004">
    <property type="protein sequence ID" value="TPX11216.1"/>
    <property type="molecule type" value="Genomic_DNA"/>
</dbReference>
<dbReference type="GeneID" id="41968481"/>